<keyword evidence="2" id="KW-1185">Reference proteome</keyword>
<name>A0A5Q0H1B2_SACSY</name>
<dbReference type="AlphaFoldDB" id="A0A5Q0H1B2"/>
<proteinExistence type="predicted"/>
<dbReference type="RefSeq" id="WP_153278265.1">
    <property type="nucleotide sequence ID" value="NZ_CP034550.1"/>
</dbReference>
<dbReference type="Proteomes" id="UP000325787">
    <property type="component" value="Chromosome"/>
</dbReference>
<gene>
    <name evidence="1" type="ORF">EKG83_21270</name>
</gene>
<dbReference type="EMBL" id="CP034550">
    <property type="protein sequence ID" value="QFZ19624.1"/>
    <property type="molecule type" value="Genomic_DNA"/>
</dbReference>
<evidence type="ECO:0000313" key="2">
    <source>
        <dbReference type="Proteomes" id="UP000325787"/>
    </source>
</evidence>
<dbReference type="KEGG" id="ssyi:EKG83_21270"/>
<dbReference type="OrthoDB" id="3687410at2"/>
<reference evidence="2" key="1">
    <citation type="journal article" date="2021" name="Curr. Microbiol.">
        <title>Complete genome of nocamycin-producing strain Saccharothrix syringae NRRL B-16468 reveals the biosynthetic potential for secondary metabolites.</title>
        <authorList>
            <person name="Mo X."/>
            <person name="Yang S."/>
        </authorList>
    </citation>
    <scope>NUCLEOTIDE SEQUENCE [LARGE SCALE GENOMIC DNA]</scope>
    <source>
        <strain evidence="2">ATCC 51364 / DSM 43886 / JCM 6844 / KCTC 9398 / NBRC 14523 / NRRL B-16468 / INA 2240</strain>
    </source>
</reference>
<evidence type="ECO:0000313" key="1">
    <source>
        <dbReference type="EMBL" id="QFZ19624.1"/>
    </source>
</evidence>
<sequence length="320" mass="35275">MTTLHLTDGRARELPDVPEVVAAIWHESHSYRRAIHRSLFTDRCDLRVSTSPRAPGGPHAIRLDGECACRDFLVDMIVECHRLLAAHPGELRNPAGAARIHVRMRAAPDWNRARRAAMGAQARADRVRACSRARGLPDDFHRALLEYLVDEAGSMAPLEDEHDLLHRLAARCAREFEGTPEHYLDRVADGVAVVERQCRSGPRVNAGTKEHPEYVTWWERYVERPLGRRPRRTTRPISTLPGADAELPPGVDGAAAEADAQAVAILVEALRGHPAAPAEALRTGIAHLVEHGLLTERSAAVLLADRSRLDSATRELSAMA</sequence>
<protein>
    <submittedName>
        <fullName evidence="1">Uncharacterized protein</fullName>
    </submittedName>
</protein>
<accession>A0A5Q0H1B2</accession>
<organism evidence="1 2">
    <name type="scientific">Saccharothrix syringae</name>
    <name type="common">Nocardiopsis syringae</name>
    <dbReference type="NCBI Taxonomy" id="103733"/>
    <lineage>
        <taxon>Bacteria</taxon>
        <taxon>Bacillati</taxon>
        <taxon>Actinomycetota</taxon>
        <taxon>Actinomycetes</taxon>
        <taxon>Pseudonocardiales</taxon>
        <taxon>Pseudonocardiaceae</taxon>
        <taxon>Saccharothrix</taxon>
    </lineage>
</organism>